<dbReference type="Gene3D" id="3.40.50.300">
    <property type="entry name" value="P-loop containing nucleotide triphosphate hydrolases"/>
    <property type="match status" value="1"/>
</dbReference>
<evidence type="ECO:0000313" key="6">
    <source>
        <dbReference type="EMBL" id="MBA2892804.1"/>
    </source>
</evidence>
<dbReference type="SUPFAM" id="SSF52540">
    <property type="entry name" value="P-loop containing nucleoside triphosphate hydrolases"/>
    <property type="match status" value="1"/>
</dbReference>
<sequence>MIVAKDLSVEGVFSDVTLSAASGELTVVAGAAGSGRTSLLLTLAGRMRPSSGTLTVAGHARPRQIRRVAALALVDGVTDLDRQLTVREHLRERRRVPYQRVLERVGFTAGDRTAAGELDREQAVRLGLALALLDRPGVILADNVDRGLPADRQDVLWDLLRGLDVAVVASCVQPPARFDHLVEL</sequence>
<evidence type="ECO:0000259" key="5">
    <source>
        <dbReference type="SMART" id="SM00382"/>
    </source>
</evidence>
<dbReference type="GO" id="GO:0005524">
    <property type="term" value="F:ATP binding"/>
    <property type="evidence" value="ECO:0007669"/>
    <property type="project" value="UniProtKB-KW"/>
</dbReference>
<dbReference type="AlphaFoldDB" id="A0A7W0CKE3"/>
<dbReference type="InterPro" id="IPR027417">
    <property type="entry name" value="P-loop_NTPase"/>
</dbReference>
<comment type="similarity">
    <text evidence="1">Belongs to the ABC transporter superfamily.</text>
</comment>
<keyword evidence="4" id="KW-0067">ATP-binding</keyword>
<evidence type="ECO:0000256" key="1">
    <source>
        <dbReference type="ARBA" id="ARBA00005417"/>
    </source>
</evidence>
<dbReference type="PANTHER" id="PTHR43335">
    <property type="entry name" value="ABC TRANSPORTER, ATP-BINDING PROTEIN"/>
    <property type="match status" value="1"/>
</dbReference>
<dbReference type="RefSeq" id="WP_312894535.1">
    <property type="nucleotide sequence ID" value="NZ_BAABAM010000003.1"/>
</dbReference>
<name>A0A7W0CKE3_9ACTN</name>
<evidence type="ECO:0000313" key="7">
    <source>
        <dbReference type="Proteomes" id="UP000530928"/>
    </source>
</evidence>
<proteinExistence type="inferred from homology"/>
<protein>
    <submittedName>
        <fullName evidence="6">ABC-type multidrug transport system ATPase subunit</fullName>
    </submittedName>
</protein>
<dbReference type="EMBL" id="JACDUR010000004">
    <property type="protein sequence ID" value="MBA2892804.1"/>
    <property type="molecule type" value="Genomic_DNA"/>
</dbReference>
<dbReference type="Proteomes" id="UP000530928">
    <property type="component" value="Unassembled WGS sequence"/>
</dbReference>
<dbReference type="InterPro" id="IPR003439">
    <property type="entry name" value="ABC_transporter-like_ATP-bd"/>
</dbReference>
<evidence type="ECO:0000256" key="3">
    <source>
        <dbReference type="ARBA" id="ARBA00022741"/>
    </source>
</evidence>
<gene>
    <name evidence="6" type="ORF">HNR30_004158</name>
</gene>
<dbReference type="SMART" id="SM00382">
    <property type="entry name" value="AAA"/>
    <property type="match status" value="1"/>
</dbReference>
<reference evidence="6 7" key="1">
    <citation type="submission" date="2020-07" db="EMBL/GenBank/DDBJ databases">
        <title>Genomic Encyclopedia of Type Strains, Phase IV (KMG-IV): sequencing the most valuable type-strain genomes for metagenomic binning, comparative biology and taxonomic classification.</title>
        <authorList>
            <person name="Goeker M."/>
        </authorList>
    </citation>
    <scope>NUCLEOTIDE SEQUENCE [LARGE SCALE GENOMIC DNA]</scope>
    <source>
        <strain evidence="6 7">DSM 45533</strain>
    </source>
</reference>
<evidence type="ECO:0000256" key="4">
    <source>
        <dbReference type="ARBA" id="ARBA00022840"/>
    </source>
</evidence>
<accession>A0A7W0CKE3</accession>
<organism evidence="6 7">
    <name type="scientific">Nonomuraea soli</name>
    <dbReference type="NCBI Taxonomy" id="1032476"/>
    <lineage>
        <taxon>Bacteria</taxon>
        <taxon>Bacillati</taxon>
        <taxon>Actinomycetota</taxon>
        <taxon>Actinomycetes</taxon>
        <taxon>Streptosporangiales</taxon>
        <taxon>Streptosporangiaceae</taxon>
        <taxon>Nonomuraea</taxon>
    </lineage>
</organism>
<keyword evidence="3" id="KW-0547">Nucleotide-binding</keyword>
<dbReference type="InterPro" id="IPR003593">
    <property type="entry name" value="AAA+_ATPase"/>
</dbReference>
<evidence type="ECO:0000256" key="2">
    <source>
        <dbReference type="ARBA" id="ARBA00022448"/>
    </source>
</evidence>
<keyword evidence="7" id="KW-1185">Reference proteome</keyword>
<keyword evidence="2" id="KW-0813">Transport</keyword>
<dbReference type="Pfam" id="PF00005">
    <property type="entry name" value="ABC_tran"/>
    <property type="match status" value="1"/>
</dbReference>
<dbReference type="GO" id="GO:0016887">
    <property type="term" value="F:ATP hydrolysis activity"/>
    <property type="evidence" value="ECO:0007669"/>
    <property type="project" value="InterPro"/>
</dbReference>
<feature type="domain" description="AAA+ ATPase" evidence="5">
    <location>
        <begin position="22"/>
        <end position="184"/>
    </location>
</feature>
<comment type="caution">
    <text evidence="6">The sequence shown here is derived from an EMBL/GenBank/DDBJ whole genome shotgun (WGS) entry which is preliminary data.</text>
</comment>
<dbReference type="PANTHER" id="PTHR43335:SF4">
    <property type="entry name" value="ABC TRANSPORTER, ATP-BINDING PROTEIN"/>
    <property type="match status" value="1"/>
</dbReference>